<dbReference type="PROSITE" id="PS51198">
    <property type="entry name" value="UVRD_HELICASE_ATP_BIND"/>
    <property type="match status" value="1"/>
</dbReference>
<dbReference type="InterPro" id="IPR027417">
    <property type="entry name" value="P-loop_NTPase"/>
</dbReference>
<protein>
    <submittedName>
        <fullName evidence="7">DNA/RNA helicase superfamily I</fullName>
    </submittedName>
</protein>
<organism evidence="7 8">
    <name type="scientific">Ruminiclostridium cellobioparum subsp. termitidis CT1112</name>
    <dbReference type="NCBI Taxonomy" id="1195236"/>
    <lineage>
        <taxon>Bacteria</taxon>
        <taxon>Bacillati</taxon>
        <taxon>Bacillota</taxon>
        <taxon>Clostridia</taxon>
        <taxon>Eubacteriales</taxon>
        <taxon>Oscillospiraceae</taxon>
        <taxon>Ruminiclostridium</taxon>
    </lineage>
</organism>
<keyword evidence="4 5" id="KW-0067">ATP-binding</keyword>
<dbReference type="SUPFAM" id="SSF52540">
    <property type="entry name" value="P-loop containing nucleoside triphosphate hydrolases"/>
    <property type="match status" value="1"/>
</dbReference>
<keyword evidence="2 5" id="KW-0378">Hydrolase</keyword>
<keyword evidence="1 5" id="KW-0547">Nucleotide-binding</keyword>
<reference evidence="7 8" key="1">
    <citation type="journal article" date="2013" name="Genome Announc.">
        <title>Draft Genome Sequence of the Cellulolytic, Mesophilic, Anaerobic Bacterium Clostridium termitidis Strain CT1112 (DSM 5398).</title>
        <authorList>
            <person name="Lal S."/>
            <person name="Ramachandran U."/>
            <person name="Zhang X."/>
            <person name="Munir R."/>
            <person name="Sparling R."/>
            <person name="Levin D.B."/>
        </authorList>
    </citation>
    <scope>NUCLEOTIDE SEQUENCE [LARGE SCALE GENOMIC DNA]</scope>
    <source>
        <strain evidence="7 8">CT1112</strain>
    </source>
</reference>
<dbReference type="Pfam" id="PF00580">
    <property type="entry name" value="UvrD-helicase"/>
    <property type="match status" value="2"/>
</dbReference>
<evidence type="ECO:0000313" key="8">
    <source>
        <dbReference type="Proteomes" id="UP000014155"/>
    </source>
</evidence>
<dbReference type="InterPro" id="IPR014016">
    <property type="entry name" value="UvrD-like_ATP-bd"/>
</dbReference>
<evidence type="ECO:0000256" key="3">
    <source>
        <dbReference type="ARBA" id="ARBA00022806"/>
    </source>
</evidence>
<dbReference type="InterPro" id="IPR000212">
    <property type="entry name" value="DNA_helicase_UvrD/REP"/>
</dbReference>
<evidence type="ECO:0000256" key="5">
    <source>
        <dbReference type="PROSITE-ProRule" id="PRU00560"/>
    </source>
</evidence>
<dbReference type="GO" id="GO:0003677">
    <property type="term" value="F:DNA binding"/>
    <property type="evidence" value="ECO:0007669"/>
    <property type="project" value="InterPro"/>
</dbReference>
<name>S0FKA0_RUMCE</name>
<feature type="domain" description="UvrD-like helicase ATP-binding" evidence="6">
    <location>
        <begin position="1"/>
        <end position="275"/>
    </location>
</feature>
<gene>
    <name evidence="7" type="ORF">CTER_1720</name>
</gene>
<dbReference type="GO" id="GO:0016787">
    <property type="term" value="F:hydrolase activity"/>
    <property type="evidence" value="ECO:0007669"/>
    <property type="project" value="UniProtKB-UniRule"/>
</dbReference>
<dbReference type="eggNOG" id="COG0210">
    <property type="taxonomic scope" value="Bacteria"/>
</dbReference>
<dbReference type="GO" id="GO:0043138">
    <property type="term" value="F:3'-5' DNA helicase activity"/>
    <property type="evidence" value="ECO:0007669"/>
    <property type="project" value="TreeGrafter"/>
</dbReference>
<sequence>MVELTDEQNAFLDVEGKVVLCACPGSGKTFIVGKKLLKYLETWTYAYRGIAVLSFTNVASEEILRQIKELSEAKFQNIGFPHFIGTLDSFINTFIFLRFGYMIYEDDRKRPRVIYENFGQFLYPQRECHLNGCVKNLNWFHWSDNQLLKNGQPISCGVSKKPCVAFKKVMINRGYATQREVPALSLRLLKKYPDIANEIAYRFPVIMVDEAQDTSREQMEIIELLAEKGATTVILVGDPDQAIYEWRNATPEYFKVKLTDAQWNSLYLTANFRSSQHICNATAKFSAVLSGKRPAEAKGEHSNFGTKPVLLQVTDKKTKGEVINWFLQLCKRNGINPEGASVAILTRGRIHLNTDIPDLWQTTEIHLLALATYLWHCASKKEAYTQCEKALFYIMIGDANGLSTDDMRRVIENTMEYSVWKKKLISLLSSLPKANSTLRDWKSSLTTKMEELKQQGIICISDSRNITDIMKLKTRVKVGQSFSTEFLDRTLNEYFEKRTITGITRSSVHGVKGESFDATLLMVESSTGGTITPSLLNTGHLDSELMRIAYVAMTRPRKLLAVSIPKQNAKNSINRFPPELWDYQEI</sequence>
<dbReference type="Gene3D" id="3.40.50.300">
    <property type="entry name" value="P-loop containing nucleotide triphosphate hydrolases"/>
    <property type="match status" value="3"/>
</dbReference>
<proteinExistence type="predicted"/>
<evidence type="ECO:0000256" key="2">
    <source>
        <dbReference type="ARBA" id="ARBA00022801"/>
    </source>
</evidence>
<comment type="caution">
    <text evidence="7">The sequence shown here is derived from an EMBL/GenBank/DDBJ whole genome shotgun (WGS) entry which is preliminary data.</text>
</comment>
<dbReference type="GO" id="GO:0005524">
    <property type="term" value="F:ATP binding"/>
    <property type="evidence" value="ECO:0007669"/>
    <property type="project" value="UniProtKB-UniRule"/>
</dbReference>
<dbReference type="PANTHER" id="PTHR11070:SF2">
    <property type="entry name" value="ATP-DEPENDENT DNA HELICASE SRS2"/>
    <property type="match status" value="1"/>
</dbReference>
<evidence type="ECO:0000256" key="4">
    <source>
        <dbReference type="ARBA" id="ARBA00022840"/>
    </source>
</evidence>
<dbReference type="EMBL" id="AORV01000028">
    <property type="protein sequence ID" value="EMS72257.1"/>
    <property type="molecule type" value="Genomic_DNA"/>
</dbReference>
<accession>S0FKA0</accession>
<feature type="binding site" evidence="5">
    <location>
        <begin position="22"/>
        <end position="29"/>
    </location>
    <ligand>
        <name>ATP</name>
        <dbReference type="ChEBI" id="CHEBI:30616"/>
    </ligand>
</feature>
<dbReference type="Proteomes" id="UP000014155">
    <property type="component" value="Unassembled WGS sequence"/>
</dbReference>
<keyword evidence="8" id="KW-1185">Reference proteome</keyword>
<evidence type="ECO:0000259" key="6">
    <source>
        <dbReference type="PROSITE" id="PS51198"/>
    </source>
</evidence>
<dbReference type="AlphaFoldDB" id="S0FKA0"/>
<dbReference type="GO" id="GO:0000725">
    <property type="term" value="P:recombinational repair"/>
    <property type="evidence" value="ECO:0007669"/>
    <property type="project" value="TreeGrafter"/>
</dbReference>
<dbReference type="PATRIC" id="fig|1195236.3.peg.2045"/>
<dbReference type="RefSeq" id="WP_004625249.1">
    <property type="nucleotide sequence ID" value="NZ_AORV01000028.1"/>
</dbReference>
<dbReference type="PANTHER" id="PTHR11070">
    <property type="entry name" value="UVRD / RECB / PCRA DNA HELICASE FAMILY MEMBER"/>
    <property type="match status" value="1"/>
</dbReference>
<evidence type="ECO:0000313" key="7">
    <source>
        <dbReference type="EMBL" id="EMS72257.1"/>
    </source>
</evidence>
<dbReference type="STRING" id="1195236.CTER_1720"/>
<evidence type="ECO:0000256" key="1">
    <source>
        <dbReference type="ARBA" id="ARBA00022741"/>
    </source>
</evidence>
<keyword evidence="3 5" id="KW-0347">Helicase</keyword>